<reference evidence="2" key="1">
    <citation type="journal article" date="2019" name="Int. J. Syst. Evol. Microbiol.">
        <title>The Global Catalogue of Microorganisms (GCM) 10K type strain sequencing project: providing services to taxonomists for standard genome sequencing and annotation.</title>
        <authorList>
            <consortium name="The Broad Institute Genomics Platform"/>
            <consortium name="The Broad Institute Genome Sequencing Center for Infectious Disease"/>
            <person name="Wu L."/>
            <person name="Ma J."/>
        </authorList>
    </citation>
    <scope>NUCLEOTIDE SEQUENCE [LARGE SCALE GENOMIC DNA]</scope>
    <source>
        <strain evidence="2">JCM 31486</strain>
    </source>
</reference>
<keyword evidence="2" id="KW-1185">Reference proteome</keyword>
<sequence>MNLTQLTTNGTDLRALAAELAVPVVDGLQHQGDVSVVPAYMVTNYVKPRQQVPMAGVPVLRGESNGNTHLLLASGDVLFDECRSYDSHISRITLGCLLVGTESVAYLSHPEHGDSGIGPGRYVLRRKREWIHEQRAVVD</sequence>
<proteinExistence type="predicted"/>
<name>A0ABW3MEM7_9PSEU</name>
<protein>
    <submittedName>
        <fullName evidence="1">Uncharacterized protein</fullName>
    </submittedName>
</protein>
<organism evidence="1 2">
    <name type="scientific">Kibdelosporangium lantanae</name>
    <dbReference type="NCBI Taxonomy" id="1497396"/>
    <lineage>
        <taxon>Bacteria</taxon>
        <taxon>Bacillati</taxon>
        <taxon>Actinomycetota</taxon>
        <taxon>Actinomycetes</taxon>
        <taxon>Pseudonocardiales</taxon>
        <taxon>Pseudonocardiaceae</taxon>
        <taxon>Kibdelosporangium</taxon>
    </lineage>
</organism>
<gene>
    <name evidence="1" type="ORF">ACFQ1S_28285</name>
</gene>
<dbReference type="EMBL" id="JBHTIS010002011">
    <property type="protein sequence ID" value="MFD1049156.1"/>
    <property type="molecule type" value="Genomic_DNA"/>
</dbReference>
<comment type="caution">
    <text evidence="1">The sequence shown here is derived from an EMBL/GenBank/DDBJ whole genome shotgun (WGS) entry which is preliminary data.</text>
</comment>
<evidence type="ECO:0000313" key="2">
    <source>
        <dbReference type="Proteomes" id="UP001597045"/>
    </source>
</evidence>
<evidence type="ECO:0000313" key="1">
    <source>
        <dbReference type="EMBL" id="MFD1049156.1"/>
    </source>
</evidence>
<accession>A0ABW3MEM7</accession>
<dbReference type="Proteomes" id="UP001597045">
    <property type="component" value="Unassembled WGS sequence"/>
</dbReference>